<reference evidence="2 3" key="1">
    <citation type="journal article" date="2016" name="Nat. Commun.">
        <title>Thousands of microbial genomes shed light on interconnected biogeochemical processes in an aquifer system.</title>
        <authorList>
            <person name="Anantharaman K."/>
            <person name="Brown C.T."/>
            <person name="Hug L.A."/>
            <person name="Sharon I."/>
            <person name="Castelle C.J."/>
            <person name="Probst A.J."/>
            <person name="Thomas B.C."/>
            <person name="Singh A."/>
            <person name="Wilkins M.J."/>
            <person name="Karaoz U."/>
            <person name="Brodie E.L."/>
            <person name="Williams K.H."/>
            <person name="Hubbard S.S."/>
            <person name="Banfield J.F."/>
        </authorList>
    </citation>
    <scope>NUCLEOTIDE SEQUENCE [LARGE SCALE GENOMIC DNA]</scope>
</reference>
<dbReference type="Pfam" id="PF18895">
    <property type="entry name" value="T4SS_pilin"/>
    <property type="match status" value="1"/>
</dbReference>
<keyword evidence="1" id="KW-1133">Transmembrane helix</keyword>
<keyword evidence="1" id="KW-0472">Membrane</keyword>
<evidence type="ECO:0000256" key="1">
    <source>
        <dbReference type="SAM" id="Phobius"/>
    </source>
</evidence>
<feature type="transmembrane region" description="Helical" evidence="1">
    <location>
        <begin position="75"/>
        <end position="97"/>
    </location>
</feature>
<keyword evidence="1" id="KW-0812">Transmembrane</keyword>
<protein>
    <submittedName>
        <fullName evidence="2">Uncharacterized protein</fullName>
    </submittedName>
</protein>
<comment type="caution">
    <text evidence="2">The sequence shown here is derived from an EMBL/GenBank/DDBJ whole genome shotgun (WGS) entry which is preliminary data.</text>
</comment>
<organism evidence="2 3">
    <name type="scientific">Candidatus Berkelbacteria bacterium RBG_13_40_8</name>
    <dbReference type="NCBI Taxonomy" id="1797467"/>
    <lineage>
        <taxon>Bacteria</taxon>
        <taxon>Candidatus Berkelbacteria</taxon>
    </lineage>
</organism>
<feature type="transmembrane region" description="Helical" evidence="1">
    <location>
        <begin position="37"/>
        <end position="63"/>
    </location>
</feature>
<dbReference type="Proteomes" id="UP000178764">
    <property type="component" value="Unassembled WGS sequence"/>
</dbReference>
<accession>A0A1F5DLI8</accession>
<evidence type="ECO:0000313" key="3">
    <source>
        <dbReference type="Proteomes" id="UP000178764"/>
    </source>
</evidence>
<dbReference type="InterPro" id="IPR043993">
    <property type="entry name" value="T4SS_pilin"/>
</dbReference>
<gene>
    <name evidence="2" type="ORF">A2V71_03990</name>
</gene>
<dbReference type="EMBL" id="MEZT01000031">
    <property type="protein sequence ID" value="OGD56039.1"/>
    <property type="molecule type" value="Genomic_DNA"/>
</dbReference>
<evidence type="ECO:0000313" key="2">
    <source>
        <dbReference type="EMBL" id="OGD56039.1"/>
    </source>
</evidence>
<dbReference type="AlphaFoldDB" id="A0A1F5DLI8"/>
<proteinExistence type="predicted"/>
<sequence length="106" mass="10969">MFDLIGKASAAAPSSFPNLNDFVVSTNTDLTTVIRNVLSWVLLLGGAIAVIYLVYGGILYITAGGDAEKATKGRTAIVNAIIGIIIIALAYVIVQFVGNALGSVAR</sequence>
<name>A0A1F5DLI8_9BACT</name>